<dbReference type="InterPro" id="IPR053008">
    <property type="entry name" value="Phomopsin_biosynth_assoc"/>
</dbReference>
<dbReference type="EMBL" id="KZ613956">
    <property type="protein sequence ID" value="PMD33330.1"/>
    <property type="molecule type" value="Genomic_DNA"/>
</dbReference>
<keyword evidence="2" id="KW-0472">Membrane</keyword>
<gene>
    <name evidence="3" type="ORF">L207DRAFT_608004</name>
</gene>
<dbReference type="PANTHER" id="PTHR35896:SF3">
    <property type="entry name" value="MAJOR FACILITATOR SUPERFAMILY TRANSPORTER"/>
    <property type="match status" value="1"/>
</dbReference>
<keyword evidence="2" id="KW-1133">Transmembrane helix</keyword>
<keyword evidence="2" id="KW-0812">Transmembrane</keyword>
<feature type="transmembrane region" description="Helical" evidence="2">
    <location>
        <begin position="73"/>
        <end position="94"/>
    </location>
</feature>
<evidence type="ECO:0000313" key="3">
    <source>
        <dbReference type="EMBL" id="PMD33330.1"/>
    </source>
</evidence>
<dbReference type="AlphaFoldDB" id="A0A2J6R483"/>
<reference evidence="3 4" key="1">
    <citation type="submission" date="2016-04" db="EMBL/GenBank/DDBJ databases">
        <title>A degradative enzymes factory behind the ericoid mycorrhizal symbiosis.</title>
        <authorList>
            <consortium name="DOE Joint Genome Institute"/>
            <person name="Martino E."/>
            <person name="Morin E."/>
            <person name="Grelet G."/>
            <person name="Kuo A."/>
            <person name="Kohler A."/>
            <person name="Daghino S."/>
            <person name="Barry K."/>
            <person name="Choi C."/>
            <person name="Cichocki N."/>
            <person name="Clum A."/>
            <person name="Copeland A."/>
            <person name="Hainaut M."/>
            <person name="Haridas S."/>
            <person name="Labutti K."/>
            <person name="Lindquist E."/>
            <person name="Lipzen A."/>
            <person name="Khouja H.-R."/>
            <person name="Murat C."/>
            <person name="Ohm R."/>
            <person name="Olson A."/>
            <person name="Spatafora J."/>
            <person name="Veneault-Fourrey C."/>
            <person name="Henrissat B."/>
            <person name="Grigoriev I."/>
            <person name="Martin F."/>
            <person name="Perotto S."/>
        </authorList>
    </citation>
    <scope>NUCLEOTIDE SEQUENCE [LARGE SCALE GENOMIC DNA]</scope>
    <source>
        <strain evidence="3 4">F</strain>
    </source>
</reference>
<evidence type="ECO:0000313" key="4">
    <source>
        <dbReference type="Proteomes" id="UP000235786"/>
    </source>
</evidence>
<sequence length="274" mass="31190">METIRNMRRKLEDYSQVKVEYDEELDLSPQSAEKDESYYHDSRSSEDTQTAPLRPKAKLFVTRRPSNNRGLKFTIVALTAALAVVSTFHAILLLNRPHSQCFPSPPPLNEAVLKGNKQVIDCGASVPEAKAKGCSWDELTKAWLPAECPRYGIDEYRMEGIVNNPRENASSWPYYSDLAGEAEVNFNSLARLDDRDPNINSFTTTRQHLVHCVYGLKRVVWSYSNGYGVYDKISNMHHVNHCINQLYRRAIRKDDHDIDLITTAVNVHFGNCAL</sequence>
<dbReference type="PANTHER" id="PTHR35896">
    <property type="entry name" value="IG-LIKE DOMAIN-CONTAINING PROTEIN"/>
    <property type="match status" value="1"/>
</dbReference>
<feature type="compositionally biased region" description="Basic and acidic residues" evidence="1">
    <location>
        <begin position="32"/>
        <end position="46"/>
    </location>
</feature>
<organism evidence="3 4">
    <name type="scientific">Hyaloscypha variabilis (strain UAMH 11265 / GT02V1 / F)</name>
    <name type="common">Meliniomyces variabilis</name>
    <dbReference type="NCBI Taxonomy" id="1149755"/>
    <lineage>
        <taxon>Eukaryota</taxon>
        <taxon>Fungi</taxon>
        <taxon>Dikarya</taxon>
        <taxon>Ascomycota</taxon>
        <taxon>Pezizomycotina</taxon>
        <taxon>Leotiomycetes</taxon>
        <taxon>Helotiales</taxon>
        <taxon>Hyaloscyphaceae</taxon>
        <taxon>Hyaloscypha</taxon>
        <taxon>Hyaloscypha variabilis</taxon>
    </lineage>
</organism>
<name>A0A2J6R483_HYAVF</name>
<dbReference type="OrthoDB" id="3501153at2759"/>
<accession>A0A2J6R483</accession>
<feature type="region of interest" description="Disordered" evidence="1">
    <location>
        <begin position="22"/>
        <end position="54"/>
    </location>
</feature>
<keyword evidence="4" id="KW-1185">Reference proteome</keyword>
<evidence type="ECO:0000256" key="2">
    <source>
        <dbReference type="SAM" id="Phobius"/>
    </source>
</evidence>
<evidence type="ECO:0000256" key="1">
    <source>
        <dbReference type="SAM" id="MobiDB-lite"/>
    </source>
</evidence>
<protein>
    <submittedName>
        <fullName evidence="3">Uncharacterized protein</fullName>
    </submittedName>
</protein>
<dbReference type="Proteomes" id="UP000235786">
    <property type="component" value="Unassembled WGS sequence"/>
</dbReference>
<proteinExistence type="predicted"/>